<proteinExistence type="predicted"/>
<dbReference type="EMBL" id="DF977447">
    <property type="protein sequence ID" value="GAP83496.2"/>
    <property type="molecule type" value="Genomic_DNA"/>
</dbReference>
<keyword evidence="2" id="KW-0418">Kinase</keyword>
<evidence type="ECO:0000313" key="3">
    <source>
        <dbReference type="Proteomes" id="UP000054516"/>
    </source>
</evidence>
<feature type="chain" id="PRO_5012842800" evidence="1">
    <location>
        <begin position="25"/>
        <end position="90"/>
    </location>
</feature>
<name>A0A1S7UJS7_ROSNE</name>
<organism evidence="2">
    <name type="scientific">Rosellinia necatrix</name>
    <name type="common">White root-rot fungus</name>
    <dbReference type="NCBI Taxonomy" id="77044"/>
    <lineage>
        <taxon>Eukaryota</taxon>
        <taxon>Fungi</taxon>
        <taxon>Dikarya</taxon>
        <taxon>Ascomycota</taxon>
        <taxon>Pezizomycotina</taxon>
        <taxon>Sordariomycetes</taxon>
        <taxon>Xylariomycetidae</taxon>
        <taxon>Xylariales</taxon>
        <taxon>Xylariaceae</taxon>
        <taxon>Rosellinia</taxon>
    </lineage>
</organism>
<sequence>MFNRISSQRLASMLAKLPIALATARTLLSTGSLAYAITIKQGDDDIGELALPDVRHLVSVCAGLVVIDLSGHIRLAHETIGDYIAKTGLE</sequence>
<keyword evidence="2" id="KW-0808">Transferase</keyword>
<protein>
    <submittedName>
        <fullName evidence="2">Putative AGC PKA protein kinase</fullName>
    </submittedName>
</protein>
<dbReference type="STRING" id="77044.A0A1S7UJS7"/>
<dbReference type="Proteomes" id="UP000054516">
    <property type="component" value="Unassembled WGS sequence"/>
</dbReference>
<accession>A0A1S7UJS7</accession>
<dbReference type="GO" id="GO:0016301">
    <property type="term" value="F:kinase activity"/>
    <property type="evidence" value="ECO:0007669"/>
    <property type="project" value="UniProtKB-KW"/>
</dbReference>
<evidence type="ECO:0000313" key="2">
    <source>
        <dbReference type="EMBL" id="GAP83496.2"/>
    </source>
</evidence>
<feature type="signal peptide" evidence="1">
    <location>
        <begin position="1"/>
        <end position="24"/>
    </location>
</feature>
<evidence type="ECO:0000256" key="1">
    <source>
        <dbReference type="SAM" id="SignalP"/>
    </source>
</evidence>
<dbReference type="OrthoDB" id="195446at2759"/>
<keyword evidence="3" id="KW-1185">Reference proteome</keyword>
<dbReference type="AlphaFoldDB" id="A0A1S7UJS7"/>
<gene>
    <name evidence="2" type="ORF">SAMD00023353_0201350</name>
</gene>
<reference evidence="2" key="1">
    <citation type="submission" date="2016-03" db="EMBL/GenBank/DDBJ databases">
        <title>Draft genome sequence of Rosellinia necatrix.</title>
        <authorList>
            <person name="Kanematsu S."/>
        </authorList>
    </citation>
    <scope>NUCLEOTIDE SEQUENCE [LARGE SCALE GENOMIC DNA]</scope>
    <source>
        <strain evidence="2">W97</strain>
    </source>
</reference>
<keyword evidence="1" id="KW-0732">Signal</keyword>